<dbReference type="AlphaFoldDB" id="A0A0C2N4J9"/>
<keyword evidence="2" id="KW-1185">Reference proteome</keyword>
<comment type="caution">
    <text evidence="1">The sequence shown here is derived from an EMBL/GenBank/DDBJ whole genome shotgun (WGS) entry which is preliminary data.</text>
</comment>
<evidence type="ECO:0000313" key="2">
    <source>
        <dbReference type="Proteomes" id="UP000031668"/>
    </source>
</evidence>
<dbReference type="EMBL" id="JWZT01002700">
    <property type="protein sequence ID" value="KII68827.1"/>
    <property type="molecule type" value="Genomic_DNA"/>
</dbReference>
<evidence type="ECO:0000313" key="1">
    <source>
        <dbReference type="EMBL" id="KII68827.1"/>
    </source>
</evidence>
<reference evidence="1 2" key="1">
    <citation type="journal article" date="2014" name="Genome Biol. Evol.">
        <title>The genome of the myxosporean Thelohanellus kitauei shows adaptations to nutrient acquisition within its fish host.</title>
        <authorList>
            <person name="Yang Y."/>
            <person name="Xiong J."/>
            <person name="Zhou Z."/>
            <person name="Huo F."/>
            <person name="Miao W."/>
            <person name="Ran C."/>
            <person name="Liu Y."/>
            <person name="Zhang J."/>
            <person name="Feng J."/>
            <person name="Wang M."/>
            <person name="Wang M."/>
            <person name="Wang L."/>
            <person name="Yao B."/>
        </authorList>
    </citation>
    <scope>NUCLEOTIDE SEQUENCE [LARGE SCALE GENOMIC DNA]</scope>
    <source>
        <strain evidence="1">Wuqing</strain>
    </source>
</reference>
<dbReference type="Proteomes" id="UP000031668">
    <property type="component" value="Unassembled WGS sequence"/>
</dbReference>
<protein>
    <submittedName>
        <fullName evidence="1">Uncharacterized protein</fullName>
    </submittedName>
</protein>
<sequence>MTMRVDIQYNAINSMSIMMKEQFIYYLKYSNEKCTSSIEIGSGKYMNTKMNIRIDFLVSDLLYSTEDRTSVIYKNGVATPVLPSNFAFLYLQFHYYTTSKFLVKKKSKLKIIKRNYVF</sequence>
<organism evidence="1 2">
    <name type="scientific">Thelohanellus kitauei</name>
    <name type="common">Myxosporean</name>
    <dbReference type="NCBI Taxonomy" id="669202"/>
    <lineage>
        <taxon>Eukaryota</taxon>
        <taxon>Metazoa</taxon>
        <taxon>Cnidaria</taxon>
        <taxon>Myxozoa</taxon>
        <taxon>Myxosporea</taxon>
        <taxon>Bivalvulida</taxon>
        <taxon>Platysporina</taxon>
        <taxon>Myxobolidae</taxon>
        <taxon>Thelohanellus</taxon>
    </lineage>
</organism>
<accession>A0A0C2N4J9</accession>
<name>A0A0C2N4J9_THEKT</name>
<proteinExistence type="predicted"/>
<gene>
    <name evidence="1" type="ORF">RF11_03032</name>
</gene>